<comment type="caution">
    <text evidence="2">The sequence shown here is derived from an EMBL/GenBank/DDBJ whole genome shotgun (WGS) entry which is preliminary data.</text>
</comment>
<evidence type="ECO:0000313" key="3">
    <source>
        <dbReference type="Proteomes" id="UP000245383"/>
    </source>
</evidence>
<proteinExistence type="predicted"/>
<dbReference type="Proteomes" id="UP000245383">
    <property type="component" value="Unassembled WGS sequence"/>
</dbReference>
<name>A0A2T9Y6J9_9FUNG</name>
<evidence type="ECO:0000256" key="1">
    <source>
        <dbReference type="SAM" id="MobiDB-lite"/>
    </source>
</evidence>
<evidence type="ECO:0000313" key="2">
    <source>
        <dbReference type="EMBL" id="PVU87953.1"/>
    </source>
</evidence>
<keyword evidence="3" id="KW-1185">Reference proteome</keyword>
<protein>
    <submittedName>
        <fullName evidence="2">Uncharacterized protein</fullName>
    </submittedName>
</protein>
<accession>A0A2T9Y6J9</accession>
<dbReference type="EMBL" id="MBFR01000428">
    <property type="protein sequence ID" value="PVU87953.1"/>
    <property type="molecule type" value="Genomic_DNA"/>
</dbReference>
<feature type="compositionally biased region" description="Polar residues" evidence="1">
    <location>
        <begin position="395"/>
        <end position="407"/>
    </location>
</feature>
<organism evidence="2 3">
    <name type="scientific">Smittium simulii</name>
    <dbReference type="NCBI Taxonomy" id="133385"/>
    <lineage>
        <taxon>Eukaryota</taxon>
        <taxon>Fungi</taxon>
        <taxon>Fungi incertae sedis</taxon>
        <taxon>Zoopagomycota</taxon>
        <taxon>Kickxellomycotina</taxon>
        <taxon>Harpellomycetes</taxon>
        <taxon>Harpellales</taxon>
        <taxon>Legeriomycetaceae</taxon>
        <taxon>Smittium</taxon>
    </lineage>
</organism>
<feature type="non-terminal residue" evidence="2">
    <location>
        <position position="1"/>
    </location>
</feature>
<feature type="region of interest" description="Disordered" evidence="1">
    <location>
        <begin position="384"/>
        <end position="407"/>
    </location>
</feature>
<dbReference type="OrthoDB" id="5765253at2759"/>
<reference evidence="2 3" key="1">
    <citation type="journal article" date="2018" name="MBio">
        <title>Comparative Genomics Reveals the Core Gene Toolbox for the Fungus-Insect Symbiosis.</title>
        <authorList>
            <person name="Wang Y."/>
            <person name="Stata M."/>
            <person name="Wang W."/>
            <person name="Stajich J.E."/>
            <person name="White M.M."/>
            <person name="Moncalvo J.M."/>
        </authorList>
    </citation>
    <scope>NUCLEOTIDE SEQUENCE [LARGE SCALE GENOMIC DNA]</scope>
    <source>
        <strain evidence="2 3">SWE-8-4</strain>
    </source>
</reference>
<sequence>IIDNACRAVMGCGSSTALSRLRDKLKIATVNTRTAVARERAYYKWPTLNACMPALMAAPMKSRLSTWVSGTRKWVKRYCQDIVPSQAAKALTLRARKNDKSKITAWIDQIMAGRIRSVGLLELIYPEYSQSIQSIIKIRSGCFNTMLKLARAKIADSRYLDYCPCCNMGVAESIEHMNTTKKKSLITTEASINTNFITLSEIADKNGLDEIIDAYNSQNTPKIYQNEKIKKKENYENYEKIEKLQVIEEPKNKTSNYGKIHHKVFRGKAPARNFFAVSNPGSIAPISLPTTHPSADGAATKKKSVILDVNQPKNVEINSRQLARLETTLIMLQKKISKMTPNIKSLKNHQIPATKGLKLTKFVHGKYKLIKPYTLKGNIGSKTTAAKHKTATKTIISQPISKSQSGG</sequence>
<dbReference type="AlphaFoldDB" id="A0A2T9Y6J9"/>
<gene>
    <name evidence="2" type="ORF">BB561_006109</name>
</gene>